<keyword evidence="3" id="KW-0443">Lipid metabolism</keyword>
<name>A0A923N062_9FLAO</name>
<gene>
    <name evidence="4" type="ORF">H8R25_07345</name>
</gene>
<dbReference type="PANTHER" id="PTHR10272">
    <property type="entry name" value="PLATELET-ACTIVATING FACTOR ACETYLHYDROLASE"/>
    <property type="match status" value="1"/>
</dbReference>
<dbReference type="SUPFAM" id="SSF53474">
    <property type="entry name" value="alpha/beta-Hydrolases"/>
    <property type="match status" value="1"/>
</dbReference>
<dbReference type="PANTHER" id="PTHR10272:SF0">
    <property type="entry name" value="PLATELET-ACTIVATING FACTOR ACETYLHYDROLASE"/>
    <property type="match status" value="1"/>
</dbReference>
<dbReference type="GO" id="GO:0016042">
    <property type="term" value="P:lipid catabolic process"/>
    <property type="evidence" value="ECO:0007669"/>
    <property type="project" value="UniProtKB-KW"/>
</dbReference>
<evidence type="ECO:0000313" key="5">
    <source>
        <dbReference type="Proteomes" id="UP000641454"/>
    </source>
</evidence>
<comment type="caution">
    <text evidence="4">The sequence shown here is derived from an EMBL/GenBank/DDBJ whole genome shotgun (WGS) entry which is preliminary data.</text>
</comment>
<keyword evidence="1 4" id="KW-0378">Hydrolase</keyword>
<accession>A0A923N062</accession>
<reference evidence="4 5" key="1">
    <citation type="submission" date="2020-08" db="EMBL/GenBank/DDBJ databases">
        <title>Description of novel Flavobacterium F-392 isolate.</title>
        <authorList>
            <person name="Saticioglu I.B."/>
            <person name="Duman M."/>
            <person name="Altun S."/>
        </authorList>
    </citation>
    <scope>NUCLEOTIDE SEQUENCE [LARGE SCALE GENOMIC DNA]</scope>
    <source>
        <strain evidence="4 5">F-392</strain>
    </source>
</reference>
<evidence type="ECO:0000313" key="4">
    <source>
        <dbReference type="EMBL" id="MBC5844249.1"/>
    </source>
</evidence>
<evidence type="ECO:0000256" key="1">
    <source>
        <dbReference type="ARBA" id="ARBA00022801"/>
    </source>
</evidence>
<protein>
    <submittedName>
        <fullName evidence="4">Alpha/beta fold hydrolase</fullName>
    </submittedName>
</protein>
<dbReference type="Gene3D" id="3.40.50.1820">
    <property type="entry name" value="alpha/beta hydrolase"/>
    <property type="match status" value="1"/>
</dbReference>
<dbReference type="InterPro" id="IPR017395">
    <property type="entry name" value="Chlorophyllase-like"/>
</dbReference>
<keyword evidence="5" id="KW-1185">Reference proteome</keyword>
<evidence type="ECO:0000256" key="3">
    <source>
        <dbReference type="ARBA" id="ARBA00023098"/>
    </source>
</evidence>
<dbReference type="PIRSF" id="PIRSF031982">
    <property type="entry name" value="UCP031982_abhydr"/>
    <property type="match status" value="1"/>
</dbReference>
<dbReference type="InterPro" id="IPR016986">
    <property type="entry name" value="UCP031982_abhydr"/>
</dbReference>
<dbReference type="AlphaFoldDB" id="A0A923N062"/>
<dbReference type="RefSeq" id="WP_187017920.1">
    <property type="nucleotide sequence ID" value="NZ_JACRUK010000013.1"/>
</dbReference>
<organism evidence="4 5">
    <name type="scientific">Flavobacterium muglaense</name>
    <dbReference type="NCBI Taxonomy" id="2764716"/>
    <lineage>
        <taxon>Bacteria</taxon>
        <taxon>Pseudomonadati</taxon>
        <taxon>Bacteroidota</taxon>
        <taxon>Flavobacteriia</taxon>
        <taxon>Flavobacteriales</taxon>
        <taxon>Flavobacteriaceae</taxon>
        <taxon>Flavobacterium</taxon>
    </lineage>
</organism>
<dbReference type="Pfam" id="PF07224">
    <property type="entry name" value="Chlorophyllase"/>
    <property type="match status" value="1"/>
</dbReference>
<dbReference type="InterPro" id="IPR029058">
    <property type="entry name" value="AB_hydrolase_fold"/>
</dbReference>
<keyword evidence="2" id="KW-0442">Lipid degradation</keyword>
<dbReference type="GO" id="GO:0003847">
    <property type="term" value="F:1-alkyl-2-acetylglycerophosphocholine esterase activity"/>
    <property type="evidence" value="ECO:0007669"/>
    <property type="project" value="TreeGrafter"/>
</dbReference>
<sequence>MNPKNTPFLVGSTVLTITDPKNNLSFPVLLHYPTLDGSKPTPFGPFIMDVAVDGVLAEGKFPLVLISHGNSGSQYVYRTISTYLATRGFIVAMPEHFGNNRTDNSLSDSVKNLEYRPQHISLIIDYLLDKTTFKQQINPNTIALIGHSFGGYTALAVAGGKPYSMTGEAISTHKDERVKALVIMAPAAGYFSPKSALDQVNIPILLYIATEDIYTPKKWTADVILKGIQNPEQVLLREIKNAGHFSFISPFPDGMKNPSFLPANDPEGFDRVAFHEELPEEIFQYLEEKLTID</sequence>
<proteinExistence type="predicted"/>
<evidence type="ECO:0000256" key="2">
    <source>
        <dbReference type="ARBA" id="ARBA00022963"/>
    </source>
</evidence>
<dbReference type="Proteomes" id="UP000641454">
    <property type="component" value="Unassembled WGS sequence"/>
</dbReference>
<dbReference type="EMBL" id="JACRUL010000013">
    <property type="protein sequence ID" value="MBC5844249.1"/>
    <property type="molecule type" value="Genomic_DNA"/>
</dbReference>